<dbReference type="PANTHER" id="PTHR10039:SF17">
    <property type="entry name" value="FUNGAL STAND N-TERMINAL GOODBYE DOMAIN-CONTAINING PROTEIN-RELATED"/>
    <property type="match status" value="1"/>
</dbReference>
<protein>
    <recommendedName>
        <fullName evidence="3">Nephrocystin 3-like N-terminal domain-containing protein</fullName>
    </recommendedName>
</protein>
<accession>A0ABR3EYF7</accession>
<reference evidence="4 5" key="1">
    <citation type="submission" date="2024-02" db="EMBL/GenBank/DDBJ databases">
        <title>A draft genome for the cacao thread blight pathogen Marasmius crinis-equi.</title>
        <authorList>
            <person name="Cohen S.P."/>
            <person name="Baruah I.K."/>
            <person name="Amoako-Attah I."/>
            <person name="Bukari Y."/>
            <person name="Meinhardt L.W."/>
            <person name="Bailey B.A."/>
        </authorList>
    </citation>
    <scope>NUCLEOTIDE SEQUENCE [LARGE SCALE GENOMIC DNA]</scope>
    <source>
        <strain evidence="4 5">GH-76</strain>
    </source>
</reference>
<dbReference type="SUPFAM" id="SSF52540">
    <property type="entry name" value="P-loop containing nucleoside triphosphate hydrolases"/>
    <property type="match status" value="1"/>
</dbReference>
<comment type="caution">
    <text evidence="4">The sequence shown here is derived from an EMBL/GenBank/DDBJ whole genome shotgun (WGS) entry which is preliminary data.</text>
</comment>
<name>A0ABR3EYF7_9AGAR</name>
<dbReference type="InterPro" id="IPR027417">
    <property type="entry name" value="P-loop_NTPase"/>
</dbReference>
<keyword evidence="5" id="KW-1185">Reference proteome</keyword>
<evidence type="ECO:0000313" key="4">
    <source>
        <dbReference type="EMBL" id="KAL0567962.1"/>
    </source>
</evidence>
<evidence type="ECO:0000256" key="2">
    <source>
        <dbReference type="SAM" id="MobiDB-lite"/>
    </source>
</evidence>
<sequence length="922" mass="105301">METQNRIGLEEQEDPQRRGQGVNKSYGRDQNFNMGGGNFNVVTGPQYNVARDLVQCFNSAVSNPHKTLWDMVAGVKASHNSDLQFERGDCLPGTREAVLKDLYEWRLPETRGPPVCWLSGPAGVGKSAVALTVAKACEGDGLAGSFFFFGSDPKRNNPSALILTIAHGLVVTRPGTGRLINRRIASDPRILEASLEEQYRELIFKPLKGKKTWWSWLLELWPMSRNPSTPRHPNLVIIDGLDECSDSKTQTRVLSILFSSFAGWTTHNSPLRFLVCSRPESWIREAFESTQFRRLTKRVVLDNSFAAKKDIERYFFQSFREIRESAQYAHVDFPDPWPAQYILELLVDKSSGQFIYAVTVIRFIKNNFAHPFDQLRIILDASHSYVSRSPFHELDALYFVVLSANPDHEMLLSLLTVILLLPSSASPAFLEMLFELPPGAVSLALRAMHSVLEIQGPDDPIKVYHTSFTDFLESESRSAKFFVHRAGQRPPLIERWSSLLIQRWKDGRRSESHPKGRFPWTAWADFCLESPCEEAFRMLDRFYTIILSSCSHPQEVIAILTVVTSLPSNTPVTPEYLYQFLEYTAPQVMLALEETDWLLPVSESDNRGPMISVSHFSFTDFLHDQSRAGSFFIDKSTRCWLAGRWLRVHHQRSRESLSAKTLDLCPWYAYCSHIEAPRETILFELRRFYHDIWKNHPNQGKLASIMESIVVLSRYTQTSVELVDLIHETSQDPEVYYVLHIPSKSPNNSDSYPSFFDFLADKSRSSAPPLSDSHHDFLARRWLQVLVQMCGEPTEKYKVLLNSVSTHPDDILLIARFVLRSPGRVLWDGWADFCCDVDQPSEDLLDAFEALLSDAVVKASARIPDRFGVPIQPYPPLRWESHIGCRLFRRFDIALRWLKEKACATDINCSRELCNDISSAFL</sequence>
<dbReference type="PANTHER" id="PTHR10039">
    <property type="entry name" value="AMELOGENIN"/>
    <property type="match status" value="1"/>
</dbReference>
<dbReference type="Proteomes" id="UP001465976">
    <property type="component" value="Unassembled WGS sequence"/>
</dbReference>
<dbReference type="Gene3D" id="3.40.50.300">
    <property type="entry name" value="P-loop containing nucleotide triphosphate hydrolases"/>
    <property type="match status" value="1"/>
</dbReference>
<evidence type="ECO:0000259" key="3">
    <source>
        <dbReference type="Pfam" id="PF24883"/>
    </source>
</evidence>
<gene>
    <name evidence="4" type="ORF">V5O48_014030</name>
</gene>
<feature type="region of interest" description="Disordered" evidence="2">
    <location>
        <begin position="1"/>
        <end position="30"/>
    </location>
</feature>
<evidence type="ECO:0000256" key="1">
    <source>
        <dbReference type="ARBA" id="ARBA00022737"/>
    </source>
</evidence>
<dbReference type="Pfam" id="PF24883">
    <property type="entry name" value="NPHP3_N"/>
    <property type="match status" value="1"/>
</dbReference>
<dbReference type="EMBL" id="JBAHYK010001454">
    <property type="protein sequence ID" value="KAL0567962.1"/>
    <property type="molecule type" value="Genomic_DNA"/>
</dbReference>
<evidence type="ECO:0000313" key="5">
    <source>
        <dbReference type="Proteomes" id="UP001465976"/>
    </source>
</evidence>
<feature type="domain" description="Nephrocystin 3-like N-terminal" evidence="3">
    <location>
        <begin position="94"/>
        <end position="278"/>
    </location>
</feature>
<dbReference type="InterPro" id="IPR056884">
    <property type="entry name" value="NPHP3-like_N"/>
</dbReference>
<keyword evidence="1" id="KW-0677">Repeat</keyword>
<organism evidence="4 5">
    <name type="scientific">Marasmius crinis-equi</name>
    <dbReference type="NCBI Taxonomy" id="585013"/>
    <lineage>
        <taxon>Eukaryota</taxon>
        <taxon>Fungi</taxon>
        <taxon>Dikarya</taxon>
        <taxon>Basidiomycota</taxon>
        <taxon>Agaricomycotina</taxon>
        <taxon>Agaricomycetes</taxon>
        <taxon>Agaricomycetidae</taxon>
        <taxon>Agaricales</taxon>
        <taxon>Marasmiineae</taxon>
        <taxon>Marasmiaceae</taxon>
        <taxon>Marasmius</taxon>
    </lineage>
</organism>
<proteinExistence type="predicted"/>